<evidence type="ECO:0000256" key="1">
    <source>
        <dbReference type="SAM" id="MobiDB-lite"/>
    </source>
</evidence>
<feature type="region of interest" description="Disordered" evidence="1">
    <location>
        <begin position="228"/>
        <end position="253"/>
    </location>
</feature>
<name>A0A1I8IVX4_9PLAT</name>
<feature type="compositionally biased region" description="Low complexity" evidence="1">
    <location>
        <begin position="394"/>
        <end position="408"/>
    </location>
</feature>
<evidence type="ECO:0000313" key="3">
    <source>
        <dbReference type="WBParaSite" id="maker-uti_cns_0018321-snap-gene-0.2-mRNA-1"/>
    </source>
</evidence>
<feature type="region of interest" description="Disordered" evidence="1">
    <location>
        <begin position="503"/>
        <end position="539"/>
    </location>
</feature>
<feature type="region of interest" description="Disordered" evidence="1">
    <location>
        <begin position="556"/>
        <end position="579"/>
    </location>
</feature>
<dbReference type="AlphaFoldDB" id="A0A1I8IVX4"/>
<feature type="compositionally biased region" description="Pro residues" evidence="1">
    <location>
        <begin position="420"/>
        <end position="431"/>
    </location>
</feature>
<feature type="compositionally biased region" description="Basic residues" evidence="1">
    <location>
        <begin position="368"/>
        <end position="380"/>
    </location>
</feature>
<dbReference type="Proteomes" id="UP000095280">
    <property type="component" value="Unplaced"/>
</dbReference>
<proteinExistence type="predicted"/>
<feature type="region of interest" description="Disordered" evidence="1">
    <location>
        <begin position="352"/>
        <end position="448"/>
    </location>
</feature>
<feature type="compositionally biased region" description="Polar residues" evidence="1">
    <location>
        <begin position="352"/>
        <end position="367"/>
    </location>
</feature>
<feature type="compositionally biased region" description="Pro residues" evidence="1">
    <location>
        <begin position="507"/>
        <end position="531"/>
    </location>
</feature>
<keyword evidence="2" id="KW-1185">Reference proteome</keyword>
<feature type="compositionally biased region" description="Basic and acidic residues" evidence="1">
    <location>
        <begin position="87"/>
        <end position="100"/>
    </location>
</feature>
<protein>
    <submittedName>
        <fullName evidence="3">Homeobox domain-containing protein</fullName>
    </submittedName>
</protein>
<organism evidence="2 3">
    <name type="scientific">Macrostomum lignano</name>
    <dbReference type="NCBI Taxonomy" id="282301"/>
    <lineage>
        <taxon>Eukaryota</taxon>
        <taxon>Metazoa</taxon>
        <taxon>Spiralia</taxon>
        <taxon>Lophotrochozoa</taxon>
        <taxon>Platyhelminthes</taxon>
        <taxon>Rhabditophora</taxon>
        <taxon>Macrostomorpha</taxon>
        <taxon>Macrostomida</taxon>
        <taxon>Macrostomidae</taxon>
        <taxon>Macrostomum</taxon>
    </lineage>
</organism>
<feature type="compositionally biased region" description="Low complexity" evidence="1">
    <location>
        <begin position="241"/>
        <end position="253"/>
    </location>
</feature>
<feature type="region of interest" description="Disordered" evidence="1">
    <location>
        <begin position="78"/>
        <end position="104"/>
    </location>
</feature>
<reference evidence="3" key="1">
    <citation type="submission" date="2016-11" db="UniProtKB">
        <authorList>
            <consortium name="WormBaseParasite"/>
        </authorList>
    </citation>
    <scope>IDENTIFICATION</scope>
</reference>
<accession>A0A1I8IVX4</accession>
<evidence type="ECO:0000313" key="2">
    <source>
        <dbReference type="Proteomes" id="UP000095280"/>
    </source>
</evidence>
<sequence length="780" mass="82874">SAQQPQAGFETAQTGRAGAEAFGLAGQGHHGLRVQPACAAGNRLVLAGHEVQQAGGQLPDVWLARLAAAQHAGAELANAGAGGAGSEQHRGEAGNKEAQRGEGVAQQRLALAQVQQLQVGVHHPPEGRGLAAAGQQVALEVLPEDAQRMQGGEAGLGAHVTLGYPAGVGGLVLGGSWKRGFLEALNPRMPWRRSLLARAPLDEMLLQGRHSSRSRLSLSRNGSLAQLRPAALDTEEASERLPSSSLPSSSMMVMSLPCDSRSEATSAVPAGATTDDVDASEMVAEFCRRLPEARPDVDDLVCNQEEESSRPKKLLKKTVIAGAVERVAIFLHWLEMRRSGTPEKSLTKIAIQSATAKPSRSSMSHQQLHCHGKRSRKSACPKRILQHQQQLADTKTAAGAACTKTSSSYEKRPRRDPSPASAPHPPPPLLPLFPTLPGFPPQSLPTKSEDAGAELLRSLAALNPQLIIPTLYATLGSGSKRHFKVPLSTVQSWMRHDNKARILRAPPSLPPPPPQPPQPAPSPQPQLPPLPLNLSFPQLGRISLPSNRHRARVVLPSKPCNKRPGQPPSSLPSSLPTSDAADTAARLLFLRSWRDRSASQNAKQCTAKSSKNAECSPKPAILLRMSGSTDAPPCWLACPLMTLPLRLSTPLPPLPPPPMSPPPAAAADWRIKLADEAGRKPPTPPLRLPAPSTIDAWKLASLGERGNAAAHRGRLVPAVDGVLAQQLAEAADRPLAQVVVLAECRLQVAQQAANKEMLLAEAGRQAELAAHFCRGESREF</sequence>
<dbReference type="WBParaSite" id="maker-uti_cns_0018321-snap-gene-0.2-mRNA-1">
    <property type="protein sequence ID" value="maker-uti_cns_0018321-snap-gene-0.2-mRNA-1"/>
    <property type="gene ID" value="maker-uti_cns_0018321-snap-gene-0.2"/>
</dbReference>